<feature type="transmembrane region" description="Helical" evidence="7">
    <location>
        <begin position="73"/>
        <end position="96"/>
    </location>
</feature>
<keyword evidence="3" id="KW-1003">Cell membrane</keyword>
<dbReference type="Proteomes" id="UP001519887">
    <property type="component" value="Unassembled WGS sequence"/>
</dbReference>
<dbReference type="PANTHER" id="PTHR43744">
    <property type="entry name" value="ABC TRANSPORTER PERMEASE PROTEIN MG189-RELATED-RELATED"/>
    <property type="match status" value="1"/>
</dbReference>
<dbReference type="PROSITE" id="PS50928">
    <property type="entry name" value="ABC_TM1"/>
    <property type="match status" value="1"/>
</dbReference>
<evidence type="ECO:0000256" key="5">
    <source>
        <dbReference type="ARBA" id="ARBA00022989"/>
    </source>
</evidence>
<evidence type="ECO:0000259" key="8">
    <source>
        <dbReference type="PROSITE" id="PS50928"/>
    </source>
</evidence>
<accession>A0ABS7CJJ1</accession>
<name>A0ABS7CJJ1_9BACL</name>
<evidence type="ECO:0000256" key="2">
    <source>
        <dbReference type="ARBA" id="ARBA00022448"/>
    </source>
</evidence>
<evidence type="ECO:0000256" key="1">
    <source>
        <dbReference type="ARBA" id="ARBA00004651"/>
    </source>
</evidence>
<gene>
    <name evidence="9" type="ORF">K0U00_44480</name>
</gene>
<keyword evidence="10" id="KW-1185">Reference proteome</keyword>
<evidence type="ECO:0000313" key="10">
    <source>
        <dbReference type="Proteomes" id="UP001519887"/>
    </source>
</evidence>
<evidence type="ECO:0000256" key="6">
    <source>
        <dbReference type="ARBA" id="ARBA00023136"/>
    </source>
</evidence>
<comment type="subcellular location">
    <subcellularLocation>
        <location evidence="1">Cell membrane</location>
        <topology evidence="1">Multi-pass membrane protein</topology>
    </subcellularLocation>
</comment>
<comment type="caution">
    <text evidence="9">The sequence shown here is derived from an EMBL/GenBank/DDBJ whole genome shotgun (WGS) entry which is preliminary data.</text>
</comment>
<keyword evidence="6 7" id="KW-0472">Membrane</keyword>
<dbReference type="Gene3D" id="1.10.3720.10">
    <property type="entry name" value="MetI-like"/>
    <property type="match status" value="1"/>
</dbReference>
<dbReference type="InterPro" id="IPR035906">
    <property type="entry name" value="MetI-like_sf"/>
</dbReference>
<dbReference type="EMBL" id="JAHZIK010002715">
    <property type="protein sequence ID" value="MBW7461134.1"/>
    <property type="molecule type" value="Genomic_DNA"/>
</dbReference>
<evidence type="ECO:0000256" key="4">
    <source>
        <dbReference type="ARBA" id="ARBA00022692"/>
    </source>
</evidence>
<feature type="domain" description="ABC transmembrane type-1" evidence="8">
    <location>
        <begin position="74"/>
        <end position="184"/>
    </location>
</feature>
<keyword evidence="2" id="KW-0813">Transport</keyword>
<feature type="non-terminal residue" evidence="9">
    <location>
        <position position="184"/>
    </location>
</feature>
<feature type="transmembrane region" description="Helical" evidence="7">
    <location>
        <begin position="12"/>
        <end position="35"/>
    </location>
</feature>
<keyword evidence="5 7" id="KW-1133">Transmembrane helix</keyword>
<evidence type="ECO:0000313" key="9">
    <source>
        <dbReference type="EMBL" id="MBW7461134.1"/>
    </source>
</evidence>
<organism evidence="9 10">
    <name type="scientific">Paenibacillus sepulcri</name>
    <dbReference type="NCBI Taxonomy" id="359917"/>
    <lineage>
        <taxon>Bacteria</taxon>
        <taxon>Bacillati</taxon>
        <taxon>Bacillota</taxon>
        <taxon>Bacilli</taxon>
        <taxon>Bacillales</taxon>
        <taxon>Paenibacillaceae</taxon>
        <taxon>Paenibacillus</taxon>
    </lineage>
</organism>
<sequence>MTKKMKKRSPLILLAHLLLIGLGIVWIYPFLWMILASFKTNTEYISSGISLWPEHFQFGNYKRAWDTAQFSVYFWNTVLITVAVVVIVVAVCSMTGYAVGRYRFRGRLIFMSAITATMFMPQGYTIIPIYTLINQLGLNNTLWGVILGEVGGAHVLFILLFVAYFRGLPKELHESAEVDGSGFF</sequence>
<reference evidence="9 10" key="1">
    <citation type="submission" date="2021-07" db="EMBL/GenBank/DDBJ databases">
        <title>Paenibacillus radiodurans sp. nov., isolated from the southeastern edge of Tengger Desert.</title>
        <authorList>
            <person name="Zhang G."/>
        </authorList>
    </citation>
    <scope>NUCLEOTIDE SEQUENCE [LARGE SCALE GENOMIC DNA]</scope>
    <source>
        <strain evidence="9 10">CCM 7311</strain>
    </source>
</reference>
<feature type="transmembrane region" description="Helical" evidence="7">
    <location>
        <begin position="142"/>
        <end position="165"/>
    </location>
</feature>
<proteinExistence type="predicted"/>
<evidence type="ECO:0000256" key="3">
    <source>
        <dbReference type="ARBA" id="ARBA00022475"/>
    </source>
</evidence>
<keyword evidence="4 7" id="KW-0812">Transmembrane</keyword>
<feature type="transmembrane region" description="Helical" evidence="7">
    <location>
        <begin position="108"/>
        <end position="130"/>
    </location>
</feature>
<dbReference type="PANTHER" id="PTHR43744:SF12">
    <property type="entry name" value="ABC TRANSPORTER PERMEASE PROTEIN MG189-RELATED"/>
    <property type="match status" value="1"/>
</dbReference>
<dbReference type="SUPFAM" id="SSF161098">
    <property type="entry name" value="MetI-like"/>
    <property type="match status" value="1"/>
</dbReference>
<dbReference type="InterPro" id="IPR000515">
    <property type="entry name" value="MetI-like"/>
</dbReference>
<evidence type="ECO:0000256" key="7">
    <source>
        <dbReference type="SAM" id="Phobius"/>
    </source>
</evidence>
<protein>
    <submittedName>
        <fullName evidence="9">Carbohydrate ABC transporter permease</fullName>
    </submittedName>
</protein>